<reference evidence="3 4" key="1">
    <citation type="submission" date="2018-02" db="EMBL/GenBank/DDBJ databases">
        <title>8 Nocardia nova and 1 Nocardia cyriacigeorgica strain used for evolution to TMP-SMX.</title>
        <authorList>
            <person name="Mehta H."/>
            <person name="Weng J."/>
            <person name="Shamoo Y."/>
        </authorList>
    </citation>
    <scope>NUCLEOTIDE SEQUENCE [LARGE SCALE GENOMIC DNA]</scope>
    <source>
        <strain evidence="3 4">MDA3139</strain>
    </source>
</reference>
<name>A0A2S6AQT4_9NOCA</name>
<dbReference type="InterPro" id="IPR023606">
    <property type="entry name" value="CoA-Trfase_III_dom_1_sf"/>
</dbReference>
<dbReference type="Gene3D" id="3.30.1540.10">
    <property type="entry name" value="formyl-coa transferase, domain 3"/>
    <property type="match status" value="2"/>
</dbReference>
<accession>A0A2S6AQT4</accession>
<evidence type="ECO:0000256" key="1">
    <source>
        <dbReference type="ARBA" id="ARBA00008383"/>
    </source>
</evidence>
<evidence type="ECO:0000313" key="4">
    <source>
        <dbReference type="Proteomes" id="UP000239874"/>
    </source>
</evidence>
<dbReference type="RefSeq" id="WP_104376939.1">
    <property type="nucleotide sequence ID" value="NZ_PSZC01000009.1"/>
</dbReference>
<dbReference type="InterPro" id="IPR044855">
    <property type="entry name" value="CoA-Trfase_III_dom3_sf"/>
</dbReference>
<keyword evidence="2 3" id="KW-0808">Transferase</keyword>
<proteinExistence type="inferred from homology"/>
<evidence type="ECO:0000256" key="2">
    <source>
        <dbReference type="ARBA" id="ARBA00022679"/>
    </source>
</evidence>
<sequence length="791" mass="84146">MTSSYDPPLLGVRVLDLISGPMQNVGRHLIDLGASVTRVHLVGVIDDAGFGPVVDGVALGTAIATRGTRTVTIDRSTRAGRAEWDELLTASDILLENTAPGSSAEAALETEEIRKGYPALVLLSVSDFGRADDFSTWQATTPVLHALTSELSRSGLPGRDPLVPPGELPYDVAAAQAAFLTLSVYLDRLRTGKGARIDFSILDGAMQALDPAFGMTGSASAGVPLSALPRGRADERYKYPIIPCKDGFARICVLATRQWRGMFEWMGRPEEFADPKYDKLIVRFRSSTLLTAIARHFADKTRAELEQQGQRYGVPTAGVLTLDEALATEQIHQRGFLREVELAPGVVGPVPAGVVEIDGARAWVDAVPEAAATRPGGAILASRPRTRDSLPLDGIRVLDLGVIVVGGDTGRLFGDLGADVIKIENSAFIDGARGAQGPAGMTPGFAAGHRNKSSIGINLRDPEGTRLVRELVRSADVVLTNFKPGVMNSLGLDYGSLEDVNPGIVVVDSSAFGPTGPWSKRLGYGPLVRAATGCTDQWVYPGEPGSFSDAITVYPDHVCARVGAMAALALLIRRERTSRGGSASIAQSEVMLSHFSSRILAERLAASGRTVTGDGVHDAPWGVFAAAGDDEWVAVTVRGDADWAALCSVIDRPDLMSDASLSTAAGRLAQRGRVETAVSEWTAAHSPMEVMTTMQAVGVPAGAMLRALDLPVWEYYRRRNAFRTEDHPYGSEPYVLENVQIHADGVAAPPLGPAPLLGEQTYRIAQDLLGLSEAQIDELVRRGVLEVASRS</sequence>
<evidence type="ECO:0000313" key="3">
    <source>
        <dbReference type="EMBL" id="PPJ37546.1"/>
    </source>
</evidence>
<dbReference type="Proteomes" id="UP000239874">
    <property type="component" value="Unassembled WGS sequence"/>
</dbReference>
<comment type="caution">
    <text evidence="3">The sequence shown here is derived from an EMBL/GenBank/DDBJ whole genome shotgun (WGS) entry which is preliminary data.</text>
</comment>
<dbReference type="Gene3D" id="3.40.50.10540">
    <property type="entry name" value="Crotonobetainyl-coa:carnitine coa-transferase, domain 1"/>
    <property type="match status" value="2"/>
</dbReference>
<protein>
    <submittedName>
        <fullName evidence="3">CoA transferase</fullName>
    </submittedName>
</protein>
<dbReference type="EMBL" id="PSZC01000009">
    <property type="protein sequence ID" value="PPJ37546.1"/>
    <property type="molecule type" value="Genomic_DNA"/>
</dbReference>
<dbReference type="InterPro" id="IPR050509">
    <property type="entry name" value="CoA-transferase_III"/>
</dbReference>
<dbReference type="PANTHER" id="PTHR48228">
    <property type="entry name" value="SUCCINYL-COA--D-CITRAMALATE COA-TRANSFERASE"/>
    <property type="match status" value="1"/>
</dbReference>
<comment type="similarity">
    <text evidence="1">Belongs to the CoA-transferase III family.</text>
</comment>
<organism evidence="3 4">
    <name type="scientific">Nocardia nova</name>
    <dbReference type="NCBI Taxonomy" id="37330"/>
    <lineage>
        <taxon>Bacteria</taxon>
        <taxon>Bacillati</taxon>
        <taxon>Actinomycetota</taxon>
        <taxon>Actinomycetes</taxon>
        <taxon>Mycobacteriales</taxon>
        <taxon>Nocardiaceae</taxon>
        <taxon>Nocardia</taxon>
    </lineage>
</organism>
<dbReference type="PANTHER" id="PTHR48228:SF6">
    <property type="entry name" value="L-CARNITINE COA-TRANSFERASE"/>
    <property type="match status" value="1"/>
</dbReference>
<dbReference type="SUPFAM" id="SSF89796">
    <property type="entry name" value="CoA-transferase family III (CaiB/BaiF)"/>
    <property type="match status" value="2"/>
</dbReference>
<dbReference type="InterPro" id="IPR003673">
    <property type="entry name" value="CoA-Trfase_fam_III"/>
</dbReference>
<dbReference type="AlphaFoldDB" id="A0A2S6AQT4"/>
<dbReference type="OrthoDB" id="9797653at2"/>
<dbReference type="GO" id="GO:0016740">
    <property type="term" value="F:transferase activity"/>
    <property type="evidence" value="ECO:0007669"/>
    <property type="project" value="UniProtKB-KW"/>
</dbReference>
<gene>
    <name evidence="3" type="ORF">C5E45_14740</name>
</gene>
<dbReference type="Pfam" id="PF02515">
    <property type="entry name" value="CoA_transf_3"/>
    <property type="match status" value="2"/>
</dbReference>